<gene>
    <name evidence="2" type="ORF">FIV42_16395</name>
</gene>
<evidence type="ECO:0000313" key="3">
    <source>
        <dbReference type="Proteomes" id="UP000315995"/>
    </source>
</evidence>
<reference evidence="2 3" key="1">
    <citation type="submission" date="2019-06" db="EMBL/GenBank/DDBJ databases">
        <title>Persicimonas caeni gen. nov., sp. nov., a predatory bacterium isolated from solar saltern.</title>
        <authorList>
            <person name="Wang S."/>
        </authorList>
    </citation>
    <scope>NUCLEOTIDE SEQUENCE [LARGE SCALE GENOMIC DNA]</scope>
    <source>
        <strain evidence="2 3">YN101</strain>
    </source>
</reference>
<sequence>MRERRISGVVPGVVKSLEDPDKLGRVKVEVRQWGDQVETYWARVASPMAGSSRGMQFMPEKEDEVLLSFDRGDIRMPYIVGYLWNGPEPPVHAEEPSRRVIRTVKGHELEFDDRDGEERIAIRFRGAEPLIEMSESGITLKVDDANKIELTSSGIKIIGTRIDLNP</sequence>
<accession>A0A5B8YAP0</accession>
<protein>
    <submittedName>
        <fullName evidence="2">Phage tail protein</fullName>
    </submittedName>
</protein>
<keyword evidence="3" id="KW-1185">Reference proteome</keyword>
<dbReference type="RefSeq" id="WP_141198733.1">
    <property type="nucleotide sequence ID" value="NZ_CP041186.1"/>
</dbReference>
<name>A0A4Y6PV89_PERCE</name>
<dbReference type="EMBL" id="CP041186">
    <property type="protein sequence ID" value="QDG52261.1"/>
    <property type="molecule type" value="Genomic_DNA"/>
</dbReference>
<dbReference type="Proteomes" id="UP000315995">
    <property type="component" value="Chromosome"/>
</dbReference>
<dbReference type="InterPro" id="IPR006531">
    <property type="entry name" value="Gp5/Vgr_OB"/>
</dbReference>
<feature type="domain" description="Gp5/Type VI secretion system Vgr protein OB-fold" evidence="1">
    <location>
        <begin position="10"/>
        <end position="84"/>
    </location>
</feature>
<organism evidence="2 3">
    <name type="scientific">Persicimonas caeni</name>
    <dbReference type="NCBI Taxonomy" id="2292766"/>
    <lineage>
        <taxon>Bacteria</taxon>
        <taxon>Deltaproteobacteria</taxon>
        <taxon>Bradymonadales</taxon>
        <taxon>Bradymonadaceae</taxon>
        <taxon>Persicimonas</taxon>
    </lineage>
</organism>
<dbReference type="Pfam" id="PF04717">
    <property type="entry name" value="Phage_base_V"/>
    <property type="match status" value="1"/>
</dbReference>
<evidence type="ECO:0000313" key="2">
    <source>
        <dbReference type="EMBL" id="QDG52261.1"/>
    </source>
</evidence>
<dbReference type="OrthoDB" id="9762420at2"/>
<dbReference type="InterPro" id="IPR037026">
    <property type="entry name" value="Vgr_OB-fold_dom_sf"/>
</dbReference>
<dbReference type="SUPFAM" id="SSF69255">
    <property type="entry name" value="gp5 N-terminal domain-like"/>
    <property type="match status" value="1"/>
</dbReference>
<dbReference type="Gene3D" id="3.10.450.190">
    <property type="match status" value="1"/>
</dbReference>
<accession>A0A4Y6PV89</accession>
<dbReference type="AlphaFoldDB" id="A0A4Y6PV89"/>
<evidence type="ECO:0000259" key="1">
    <source>
        <dbReference type="Pfam" id="PF04717"/>
    </source>
</evidence>
<proteinExistence type="predicted"/>
<dbReference type="Gene3D" id="2.40.50.230">
    <property type="entry name" value="Gp5 N-terminal domain"/>
    <property type="match status" value="1"/>
</dbReference>